<evidence type="ECO:0000313" key="2">
    <source>
        <dbReference type="EMBL" id="RFD77780.1"/>
    </source>
</evidence>
<dbReference type="EMBL" id="PKJN01000001">
    <property type="protein sequence ID" value="PKZ59986.1"/>
    <property type="molecule type" value="Genomic_DNA"/>
</dbReference>
<organism evidence="2 4">
    <name type="scientific">Gardnerella vaginalis</name>
    <dbReference type="NCBI Taxonomy" id="2702"/>
    <lineage>
        <taxon>Bacteria</taxon>
        <taxon>Bacillati</taxon>
        <taxon>Actinomycetota</taxon>
        <taxon>Actinomycetes</taxon>
        <taxon>Bifidobacteriales</taxon>
        <taxon>Bifidobacteriaceae</taxon>
        <taxon>Gardnerella</taxon>
    </lineage>
</organism>
<gene>
    <name evidence="2" type="ORF">AXE73_04160</name>
    <name evidence="1" type="ORF">CYJ61_00845</name>
</gene>
<dbReference type="EMBL" id="LRTT01000001">
    <property type="protein sequence ID" value="RFD77780.1"/>
    <property type="molecule type" value="Genomic_DNA"/>
</dbReference>
<dbReference type="Proteomes" id="UP000234905">
    <property type="component" value="Unassembled WGS sequence"/>
</dbReference>
<accession>A0A1Q6D4V4</accession>
<reference evidence="1 3" key="2">
    <citation type="submission" date="2017-12" db="EMBL/GenBank/DDBJ databases">
        <title>Phylogenetic diversity of female urinary microbiome.</title>
        <authorList>
            <person name="Thomas-White K."/>
            <person name="Wolfe A.J."/>
        </authorList>
    </citation>
    <scope>NUCLEOTIDE SEQUENCE [LARGE SCALE GENOMIC DNA]</scope>
    <source>
        <strain evidence="1 3">UMB0682</strain>
    </source>
</reference>
<dbReference type="AlphaFoldDB" id="A0A1Q6D4V4"/>
<comment type="caution">
    <text evidence="2">The sequence shown here is derived from an EMBL/GenBank/DDBJ whole genome shotgun (WGS) entry which is preliminary data.</text>
</comment>
<evidence type="ECO:0008006" key="5">
    <source>
        <dbReference type="Google" id="ProtNLM"/>
    </source>
</evidence>
<reference evidence="2 4" key="1">
    <citation type="submission" date="2016-02" db="EMBL/GenBank/DDBJ databases">
        <title>Gardnerella vaginalis Subgroups Defined by cpn60 Sequencing and Sialidase Activity in Isolates from Canada, Belgium and Kenya.</title>
        <authorList>
            <person name="Schellenberg J."/>
            <person name="Paramel Jayaprakash T."/>
            <person name="Withana Gamage N."/>
            <person name="Patterson M.H."/>
            <person name="Vaneechoutte M."/>
            <person name="Hill J.E."/>
        </authorList>
    </citation>
    <scope>NUCLEOTIDE SEQUENCE [LARGE SCALE GENOMIC DNA]</scope>
    <source>
        <strain evidence="2 4">N144</strain>
    </source>
</reference>
<dbReference type="Proteomes" id="UP000258533">
    <property type="component" value="Unassembled WGS sequence"/>
</dbReference>
<sequence length="66" mass="7462">MSTSALTPRIPYKRLWSLKEVCDQLSMDKRAVMKLVDAGILHMPHGRLPGSKVYITNTSIEKYVGE</sequence>
<evidence type="ECO:0000313" key="1">
    <source>
        <dbReference type="EMBL" id="PKZ59986.1"/>
    </source>
</evidence>
<dbReference type="RefSeq" id="WP_016797627.1">
    <property type="nucleotide sequence ID" value="NZ_CP033836.1"/>
</dbReference>
<proteinExistence type="predicted"/>
<name>A0A1Q6D4V4_GARVA</name>
<protein>
    <recommendedName>
        <fullName evidence="5">DNA-binding protein</fullName>
    </recommendedName>
</protein>
<evidence type="ECO:0000313" key="3">
    <source>
        <dbReference type="Proteomes" id="UP000234905"/>
    </source>
</evidence>
<evidence type="ECO:0000313" key="4">
    <source>
        <dbReference type="Proteomes" id="UP000258533"/>
    </source>
</evidence>